<gene>
    <name evidence="2" type="ORF">DY78_GL000079</name>
</gene>
<organism evidence="2 3">
    <name type="scientific">Lactiplantibacillus fabifermentans DSM 21115</name>
    <dbReference type="NCBI Taxonomy" id="1413187"/>
    <lineage>
        <taxon>Bacteria</taxon>
        <taxon>Bacillati</taxon>
        <taxon>Bacillota</taxon>
        <taxon>Bacilli</taxon>
        <taxon>Lactobacillales</taxon>
        <taxon>Lactobacillaceae</taxon>
        <taxon>Lactiplantibacillus</taxon>
    </lineage>
</organism>
<dbReference type="InterPro" id="IPR036388">
    <property type="entry name" value="WH-like_DNA-bd_sf"/>
</dbReference>
<proteinExistence type="predicted"/>
<dbReference type="InterPro" id="IPR039422">
    <property type="entry name" value="MarR/SlyA-like"/>
</dbReference>
<sequence length="140" mass="15586">MQQGDTTSHWLYQANQTQQVYLNTQLKQLGLTPDQARVLDFIAAHPQTNQRAVSEYLSRQAASTSNLIKGLRQRGWVDQHLSPTSERERQLVLTSSGEALTIQIAAAFNALQQQVAAALSSTESQQLTKLLQKLTIQLRG</sequence>
<dbReference type="Gene3D" id="1.10.10.10">
    <property type="entry name" value="Winged helix-like DNA-binding domain superfamily/Winged helix DNA-binding domain"/>
    <property type="match status" value="1"/>
</dbReference>
<reference evidence="2 3" key="1">
    <citation type="journal article" date="2015" name="Genome Announc.">
        <title>Expanding the biotechnology potential of lactobacilli through comparative genomics of 213 strains and associated genera.</title>
        <authorList>
            <person name="Sun Z."/>
            <person name="Harris H.M."/>
            <person name="McCann A."/>
            <person name="Guo C."/>
            <person name="Argimon S."/>
            <person name="Zhang W."/>
            <person name="Yang X."/>
            <person name="Jeffery I.B."/>
            <person name="Cooney J.C."/>
            <person name="Kagawa T.F."/>
            <person name="Liu W."/>
            <person name="Song Y."/>
            <person name="Salvetti E."/>
            <person name="Wrobel A."/>
            <person name="Rasinkangas P."/>
            <person name="Parkhill J."/>
            <person name="Rea M.C."/>
            <person name="O'Sullivan O."/>
            <person name="Ritari J."/>
            <person name="Douillard F.P."/>
            <person name="Paul Ross R."/>
            <person name="Yang R."/>
            <person name="Briner A.E."/>
            <person name="Felis G.E."/>
            <person name="de Vos W.M."/>
            <person name="Barrangou R."/>
            <person name="Klaenhammer T.R."/>
            <person name="Caufield P.W."/>
            <person name="Cui Y."/>
            <person name="Zhang H."/>
            <person name="O'Toole P.W."/>
        </authorList>
    </citation>
    <scope>NUCLEOTIDE SEQUENCE [LARGE SCALE GENOMIC DNA]</scope>
    <source>
        <strain evidence="2 3">DSM 21115</strain>
    </source>
</reference>
<dbReference type="EMBL" id="AYGX02000081">
    <property type="protein sequence ID" value="KRO27330.1"/>
    <property type="molecule type" value="Genomic_DNA"/>
</dbReference>
<dbReference type="RefSeq" id="WP_024624633.1">
    <property type="nucleotide sequence ID" value="NZ_AYGX02000081.1"/>
</dbReference>
<protein>
    <recommendedName>
        <fullName evidence="1">HTH marR-type domain-containing protein</fullName>
    </recommendedName>
</protein>
<comment type="caution">
    <text evidence="2">The sequence shown here is derived from an EMBL/GenBank/DDBJ whole genome shotgun (WGS) entry which is preliminary data.</text>
</comment>
<dbReference type="Proteomes" id="UP000050920">
    <property type="component" value="Unassembled WGS sequence"/>
</dbReference>
<dbReference type="Pfam" id="PF12802">
    <property type="entry name" value="MarR_2"/>
    <property type="match status" value="1"/>
</dbReference>
<dbReference type="SUPFAM" id="SSF46785">
    <property type="entry name" value="Winged helix' DNA-binding domain"/>
    <property type="match status" value="1"/>
</dbReference>
<dbReference type="GO" id="GO:0003700">
    <property type="term" value="F:DNA-binding transcription factor activity"/>
    <property type="evidence" value="ECO:0007669"/>
    <property type="project" value="InterPro"/>
</dbReference>
<dbReference type="PANTHER" id="PTHR33164">
    <property type="entry name" value="TRANSCRIPTIONAL REGULATOR, MARR FAMILY"/>
    <property type="match status" value="1"/>
</dbReference>
<dbReference type="InterPro" id="IPR036390">
    <property type="entry name" value="WH_DNA-bd_sf"/>
</dbReference>
<dbReference type="PANTHER" id="PTHR33164:SF43">
    <property type="entry name" value="HTH-TYPE TRANSCRIPTIONAL REPRESSOR YETL"/>
    <property type="match status" value="1"/>
</dbReference>
<dbReference type="PROSITE" id="PS50995">
    <property type="entry name" value="HTH_MARR_2"/>
    <property type="match status" value="1"/>
</dbReference>
<dbReference type="AlphaFoldDB" id="A0A0R2NR37"/>
<evidence type="ECO:0000313" key="2">
    <source>
        <dbReference type="EMBL" id="KRO27330.1"/>
    </source>
</evidence>
<dbReference type="GO" id="GO:0006950">
    <property type="term" value="P:response to stress"/>
    <property type="evidence" value="ECO:0007669"/>
    <property type="project" value="TreeGrafter"/>
</dbReference>
<accession>A0A0R2NR37</accession>
<evidence type="ECO:0000313" key="3">
    <source>
        <dbReference type="Proteomes" id="UP000050920"/>
    </source>
</evidence>
<feature type="domain" description="HTH marR-type" evidence="1">
    <location>
        <begin position="4"/>
        <end position="136"/>
    </location>
</feature>
<dbReference type="PRINTS" id="PR00598">
    <property type="entry name" value="HTHMARR"/>
</dbReference>
<name>A0A0R2NR37_9LACO</name>
<dbReference type="InterPro" id="IPR000835">
    <property type="entry name" value="HTH_MarR-typ"/>
</dbReference>
<dbReference type="SMART" id="SM00347">
    <property type="entry name" value="HTH_MARR"/>
    <property type="match status" value="1"/>
</dbReference>
<evidence type="ECO:0000259" key="1">
    <source>
        <dbReference type="PROSITE" id="PS50995"/>
    </source>
</evidence>
<keyword evidence="3" id="KW-1185">Reference proteome</keyword>